<dbReference type="AlphaFoldDB" id="A0A4P2Q267"/>
<keyword evidence="1" id="KW-0812">Transmembrane</keyword>
<feature type="domain" description="Mce/MlaD" evidence="2">
    <location>
        <begin position="39"/>
        <end position="126"/>
    </location>
</feature>
<dbReference type="InterPro" id="IPR003399">
    <property type="entry name" value="Mce/MlaD"/>
</dbReference>
<evidence type="ECO:0000313" key="4">
    <source>
        <dbReference type="Proteomes" id="UP000295781"/>
    </source>
</evidence>
<organism evidence="3 4">
    <name type="scientific">Sorangium cellulosum</name>
    <name type="common">Polyangium cellulosum</name>
    <dbReference type="NCBI Taxonomy" id="56"/>
    <lineage>
        <taxon>Bacteria</taxon>
        <taxon>Pseudomonadati</taxon>
        <taxon>Myxococcota</taxon>
        <taxon>Polyangia</taxon>
        <taxon>Polyangiales</taxon>
        <taxon>Polyangiaceae</taxon>
        <taxon>Sorangium</taxon>
    </lineage>
</organism>
<evidence type="ECO:0000259" key="2">
    <source>
        <dbReference type="Pfam" id="PF02470"/>
    </source>
</evidence>
<evidence type="ECO:0000256" key="1">
    <source>
        <dbReference type="SAM" id="Phobius"/>
    </source>
</evidence>
<dbReference type="InterPro" id="IPR052336">
    <property type="entry name" value="MlaD_Phospholipid_Transporter"/>
</dbReference>
<gene>
    <name evidence="3" type="ORF">SOCEGT47_034390</name>
</gene>
<keyword evidence="1" id="KW-0472">Membrane</keyword>
<feature type="transmembrane region" description="Helical" evidence="1">
    <location>
        <begin position="12"/>
        <end position="34"/>
    </location>
</feature>
<dbReference type="Pfam" id="PF02470">
    <property type="entry name" value="MlaD"/>
    <property type="match status" value="1"/>
</dbReference>
<evidence type="ECO:0000313" key="3">
    <source>
        <dbReference type="EMBL" id="AUX22923.1"/>
    </source>
</evidence>
<dbReference type="Proteomes" id="UP000295781">
    <property type="component" value="Chromosome"/>
</dbReference>
<name>A0A4P2Q267_SORCE</name>
<keyword evidence="1" id="KW-1133">Transmembrane helix</keyword>
<dbReference type="PANTHER" id="PTHR33371:SF4">
    <property type="entry name" value="INTERMEMBRANE PHOSPHOLIPID TRANSPORT SYSTEM BINDING PROTEIN MLAD"/>
    <property type="match status" value="1"/>
</dbReference>
<dbReference type="PANTHER" id="PTHR33371">
    <property type="entry name" value="INTERMEMBRANE PHOSPHOLIPID TRANSPORT SYSTEM BINDING PROTEIN MLAD-RELATED"/>
    <property type="match status" value="1"/>
</dbReference>
<protein>
    <recommendedName>
        <fullName evidence="2">Mce/MlaD domain-containing protein</fullName>
    </recommendedName>
</protein>
<proteinExistence type="predicted"/>
<dbReference type="EMBL" id="CP012670">
    <property type="protein sequence ID" value="AUX22923.1"/>
    <property type="molecule type" value="Genomic_DNA"/>
</dbReference>
<sequence length="342" mass="37896">MAMASPRSIEVKVGILILTAIGLFATFILVMGGVNFQPKYSIYVEFDNPGGLQTGAPVKIAGVEVGKLSEIHFRGGHLGDDGRREPLVRLLLRIEKRYQQSIHDNATFYVTTQGVLGEQFLAIEPGSTDRPVLPENAIVRGLDPPRLDMLLAEGYELLHATVTAMREHRDEVGEAFDGLRKTLKGTGEFMHRNQDRLDRIAENLEQISLDGTDLVKDARQKYVNNPQIDRILANADQVSGTAARELPPLLTDARETLANARRLSATVGGETEQAKIRKTLDDIAEIAGRAKSATADAQEVLAHVKRGRGTVGALVMDEQLFDDLQELARDLKHNPWKFFWRE</sequence>
<reference evidence="3 4" key="1">
    <citation type="submission" date="2015-09" db="EMBL/GenBank/DDBJ databases">
        <title>Sorangium comparison.</title>
        <authorList>
            <person name="Zaburannyi N."/>
            <person name="Bunk B."/>
            <person name="Overmann J."/>
            <person name="Mueller R."/>
        </authorList>
    </citation>
    <scope>NUCLEOTIDE SEQUENCE [LARGE SCALE GENOMIC DNA]</scope>
    <source>
        <strain evidence="3 4">So ceGT47</strain>
    </source>
</reference>
<accession>A0A4P2Q267</accession>